<proteinExistence type="inferred from homology"/>
<keyword evidence="5" id="KW-1185">Reference proteome</keyword>
<dbReference type="EMBL" id="JAGKQM010000008">
    <property type="protein sequence ID" value="KAH0916782.1"/>
    <property type="molecule type" value="Genomic_DNA"/>
</dbReference>
<dbReference type="SUPFAM" id="SSF48445">
    <property type="entry name" value="14-3-3 protein"/>
    <property type="match status" value="1"/>
</dbReference>
<dbReference type="PANTHER" id="PTHR33184:SF36">
    <property type="entry name" value="EXPANSIN-LIKE EG45 DOMAIN-CONTAINING PROTEIN"/>
    <property type="match status" value="1"/>
</dbReference>
<gene>
    <name evidence="4" type="ORF">HID58_031228</name>
</gene>
<evidence type="ECO:0000313" key="5">
    <source>
        <dbReference type="Proteomes" id="UP000824890"/>
    </source>
</evidence>
<dbReference type="PRINTS" id="PR00305">
    <property type="entry name" value="1433ZETA"/>
</dbReference>
<dbReference type="Proteomes" id="UP000824890">
    <property type="component" value="Unassembled WGS sequence"/>
</dbReference>
<evidence type="ECO:0000259" key="3">
    <source>
        <dbReference type="Pfam" id="PF00244"/>
    </source>
</evidence>
<evidence type="ECO:0000256" key="2">
    <source>
        <dbReference type="ARBA" id="ARBA00022729"/>
    </source>
</evidence>
<keyword evidence="2" id="KW-0732">Signal</keyword>
<dbReference type="Pfam" id="PF24068">
    <property type="entry name" value="TPD1_C"/>
    <property type="match status" value="1"/>
</dbReference>
<accession>A0ABQ8CI98</accession>
<dbReference type="PANTHER" id="PTHR33184">
    <property type="entry name" value="PROTEIN TAPETUM DETERMINANT 1-LIKE-RELATED"/>
    <property type="match status" value="1"/>
</dbReference>
<dbReference type="InterPro" id="IPR036815">
    <property type="entry name" value="14-3-3_dom_sf"/>
</dbReference>
<feature type="domain" description="14-3-3" evidence="3">
    <location>
        <begin position="89"/>
        <end position="120"/>
    </location>
</feature>
<dbReference type="InterPro" id="IPR000308">
    <property type="entry name" value="14-3-3"/>
</dbReference>
<comment type="similarity">
    <text evidence="1">Belongs to the 14-3-3 family.</text>
</comment>
<dbReference type="InterPro" id="IPR023410">
    <property type="entry name" value="14-3-3_domain"/>
</dbReference>
<comment type="caution">
    <text evidence="4">The sequence shown here is derived from an EMBL/GenBank/DDBJ whole genome shotgun (WGS) entry which is preliminary data.</text>
</comment>
<dbReference type="Gene3D" id="1.20.190.20">
    <property type="entry name" value="14-3-3 domain"/>
    <property type="match status" value="1"/>
</dbReference>
<protein>
    <recommendedName>
        <fullName evidence="3">14-3-3 domain-containing protein</fullName>
    </recommendedName>
</protein>
<name>A0ABQ8CI98_BRANA</name>
<dbReference type="InterPro" id="IPR040361">
    <property type="entry name" value="TPD1"/>
</dbReference>
<reference evidence="4 5" key="1">
    <citation type="submission" date="2021-05" db="EMBL/GenBank/DDBJ databases">
        <title>Genome Assembly of Synthetic Allotetraploid Brassica napus Reveals Homoeologous Exchanges between Subgenomes.</title>
        <authorList>
            <person name="Davis J.T."/>
        </authorList>
    </citation>
    <scope>NUCLEOTIDE SEQUENCE [LARGE SCALE GENOMIC DNA]</scope>
    <source>
        <strain evidence="5">cv. Da-Ae</strain>
        <tissue evidence="4">Seedling</tissue>
    </source>
</reference>
<evidence type="ECO:0000256" key="1">
    <source>
        <dbReference type="ARBA" id="ARBA00006141"/>
    </source>
</evidence>
<evidence type="ECO:0000313" key="4">
    <source>
        <dbReference type="EMBL" id="KAH0916782.1"/>
    </source>
</evidence>
<organism evidence="4 5">
    <name type="scientific">Brassica napus</name>
    <name type="common">Rape</name>
    <dbReference type="NCBI Taxonomy" id="3708"/>
    <lineage>
        <taxon>Eukaryota</taxon>
        <taxon>Viridiplantae</taxon>
        <taxon>Streptophyta</taxon>
        <taxon>Embryophyta</taxon>
        <taxon>Tracheophyta</taxon>
        <taxon>Spermatophyta</taxon>
        <taxon>Magnoliopsida</taxon>
        <taxon>eudicotyledons</taxon>
        <taxon>Gunneridae</taxon>
        <taxon>Pentapetalae</taxon>
        <taxon>rosids</taxon>
        <taxon>malvids</taxon>
        <taxon>Brassicales</taxon>
        <taxon>Brassicaceae</taxon>
        <taxon>Brassiceae</taxon>
        <taxon>Brassica</taxon>
    </lineage>
</organism>
<dbReference type="Pfam" id="PF00244">
    <property type="entry name" value="14-3-3"/>
    <property type="match status" value="1"/>
</dbReference>
<sequence length="275" mass="31070">METESTRTDKSASGKANDVNNAKMIKAPMDKVYTSTSTRRQIKAYIYMDKVELEHSNIRVDSLCWMSISHSLYFRGSINHLLQQYIVTTAAEVKLPPTHPIRLALALNFSVFYYEIMNSLTRKGFRDCLVTKYLRRLFCSSYVSTCVQMSISLKFLLWSSLALLLLQTGFGEKCDSKSSEPTVRQTQVKLGEGKKFRVEVMNKCPMCPIINLRLKCQGFPQSLVDPTLLRVLSSSAGNCVVNDGLPLSPMETLSFNYSSSNQFALSPLSWSFQCE</sequence>